<dbReference type="PANTHER" id="PTHR10342:SF274">
    <property type="entry name" value="ARYLSULFATASE B"/>
    <property type="match status" value="1"/>
</dbReference>
<keyword evidence="5" id="KW-0325">Glycoprotein</keyword>
<keyword evidence="6" id="KW-0732">Signal</keyword>
<organism evidence="8 9">
    <name type="scientific">Triparma laevis f. inornata</name>
    <dbReference type="NCBI Taxonomy" id="1714386"/>
    <lineage>
        <taxon>Eukaryota</taxon>
        <taxon>Sar</taxon>
        <taxon>Stramenopiles</taxon>
        <taxon>Ochrophyta</taxon>
        <taxon>Bolidophyceae</taxon>
        <taxon>Parmales</taxon>
        <taxon>Triparmaceae</taxon>
        <taxon>Triparma</taxon>
    </lineage>
</organism>
<dbReference type="PANTHER" id="PTHR10342">
    <property type="entry name" value="ARYLSULFATASE"/>
    <property type="match status" value="1"/>
</dbReference>
<comment type="caution">
    <text evidence="8">The sequence shown here is derived from an EMBL/GenBank/DDBJ whole genome shotgun (WGS) entry which is preliminary data.</text>
</comment>
<evidence type="ECO:0000256" key="1">
    <source>
        <dbReference type="ARBA" id="ARBA00008779"/>
    </source>
</evidence>
<dbReference type="InterPro" id="IPR000917">
    <property type="entry name" value="Sulfatase_N"/>
</dbReference>
<evidence type="ECO:0000256" key="4">
    <source>
        <dbReference type="ARBA" id="ARBA00022837"/>
    </source>
</evidence>
<evidence type="ECO:0000313" key="9">
    <source>
        <dbReference type="Proteomes" id="UP001162640"/>
    </source>
</evidence>
<name>A0A9W7BCQ8_9STRA</name>
<evidence type="ECO:0000256" key="2">
    <source>
        <dbReference type="ARBA" id="ARBA00022723"/>
    </source>
</evidence>
<evidence type="ECO:0000256" key="5">
    <source>
        <dbReference type="ARBA" id="ARBA00023180"/>
    </source>
</evidence>
<proteinExistence type="inferred from homology"/>
<feature type="non-terminal residue" evidence="8">
    <location>
        <position position="1"/>
    </location>
</feature>
<dbReference type="EMBL" id="BLQM01000340">
    <property type="protein sequence ID" value="GMH84159.1"/>
    <property type="molecule type" value="Genomic_DNA"/>
</dbReference>
<keyword evidence="3" id="KW-0378">Hydrolase</keyword>
<dbReference type="SUPFAM" id="SSF53649">
    <property type="entry name" value="Alkaline phosphatase-like"/>
    <property type="match status" value="1"/>
</dbReference>
<feature type="domain" description="Sulfatase N-terminal" evidence="7">
    <location>
        <begin position="27"/>
        <end position="275"/>
    </location>
</feature>
<evidence type="ECO:0000313" key="8">
    <source>
        <dbReference type="EMBL" id="GMH84159.1"/>
    </source>
</evidence>
<dbReference type="Proteomes" id="UP001162640">
    <property type="component" value="Unassembled WGS sequence"/>
</dbReference>
<keyword evidence="4" id="KW-0106">Calcium</keyword>
<feature type="chain" id="PRO_5040752921" description="Sulfatase N-terminal domain-containing protein" evidence="6">
    <location>
        <begin position="24"/>
        <end position="423"/>
    </location>
</feature>
<accession>A0A9W7BCQ8</accession>
<keyword evidence="2" id="KW-0479">Metal-binding</keyword>
<dbReference type="InterPro" id="IPR024607">
    <property type="entry name" value="Sulfatase_CS"/>
</dbReference>
<dbReference type="Pfam" id="PF00884">
    <property type="entry name" value="Sulfatase"/>
    <property type="match status" value="1"/>
</dbReference>
<protein>
    <recommendedName>
        <fullName evidence="7">Sulfatase N-terminal domain-containing protein</fullName>
    </recommendedName>
</protein>
<reference evidence="9" key="1">
    <citation type="journal article" date="2023" name="Commun. Biol.">
        <title>Genome analysis of Parmales, the sister group of diatoms, reveals the evolutionary specialization of diatoms from phago-mixotrophs to photoautotrophs.</title>
        <authorList>
            <person name="Ban H."/>
            <person name="Sato S."/>
            <person name="Yoshikawa S."/>
            <person name="Yamada K."/>
            <person name="Nakamura Y."/>
            <person name="Ichinomiya M."/>
            <person name="Sato N."/>
            <person name="Blanc-Mathieu R."/>
            <person name="Endo H."/>
            <person name="Kuwata A."/>
            <person name="Ogata H."/>
        </authorList>
    </citation>
    <scope>NUCLEOTIDE SEQUENCE [LARGE SCALE GENOMIC DNA]</scope>
</reference>
<evidence type="ECO:0000259" key="7">
    <source>
        <dbReference type="Pfam" id="PF00884"/>
    </source>
</evidence>
<feature type="non-terminal residue" evidence="8">
    <location>
        <position position="423"/>
    </location>
</feature>
<dbReference type="InterPro" id="IPR017850">
    <property type="entry name" value="Alkaline_phosphatase_core_sf"/>
</dbReference>
<feature type="signal peptide" evidence="6">
    <location>
        <begin position="1"/>
        <end position="23"/>
    </location>
</feature>
<gene>
    <name evidence="8" type="ORF">TL16_g09834</name>
</gene>
<dbReference type="PROSITE" id="PS00149">
    <property type="entry name" value="SULFATASE_2"/>
    <property type="match status" value="1"/>
</dbReference>
<sequence>MALSLRLFLTIVVTLLLLPPTIASSPPHVIYILLDDLGFSDLGYTTTSTSIPTPSTPTIDSLQSSPHTRTLKNYYIEPVCSPSRSSIQTGLYPLHHGVVNWLKPEDPNGLPLNLTTMAEHMNELGYVSRAVGKWHMGFYRDEYTPTFRGYSSFTGFYGGGEDYFTHVEGDGYDFRSDTKPHCGTFNSCSKVLTNNSALNRYSTEVFGEAAVNIINNHADEDPDKPLFLYLAFQGVHSGGGTTPQKYLDLNKNLTNPRLNFAGMLTAVDSAIKTFYIGHYDANNDDSFVGGRGVRWDDVENDRRWKMIEQIKEGKNVPSWYSSENCAQSDDATSTKPCCGPKNGCEETNPSGTFLFDVLADPSESQDLSNQFPDIVTKLRAMADDFEEGQIEEGPPLEVECGDAVMGMDDVANATWQPWCSLLS</sequence>
<dbReference type="Gene3D" id="3.40.720.10">
    <property type="entry name" value="Alkaline Phosphatase, subunit A"/>
    <property type="match status" value="1"/>
</dbReference>
<dbReference type="AlphaFoldDB" id="A0A9W7BCQ8"/>
<dbReference type="GO" id="GO:0046872">
    <property type="term" value="F:metal ion binding"/>
    <property type="evidence" value="ECO:0007669"/>
    <property type="project" value="UniProtKB-KW"/>
</dbReference>
<dbReference type="GO" id="GO:0008484">
    <property type="term" value="F:sulfuric ester hydrolase activity"/>
    <property type="evidence" value="ECO:0007669"/>
    <property type="project" value="InterPro"/>
</dbReference>
<evidence type="ECO:0000256" key="3">
    <source>
        <dbReference type="ARBA" id="ARBA00022801"/>
    </source>
</evidence>
<evidence type="ECO:0000256" key="6">
    <source>
        <dbReference type="SAM" id="SignalP"/>
    </source>
</evidence>
<dbReference type="InterPro" id="IPR047115">
    <property type="entry name" value="ARSB"/>
</dbReference>
<dbReference type="Gene3D" id="3.30.1120.10">
    <property type="match status" value="1"/>
</dbReference>
<comment type="similarity">
    <text evidence="1">Belongs to the sulfatase family.</text>
</comment>